<dbReference type="GeneID" id="136082758"/>
<evidence type="ECO:0000259" key="1">
    <source>
        <dbReference type="Pfam" id="PF21738"/>
    </source>
</evidence>
<evidence type="ECO:0000313" key="3">
    <source>
        <dbReference type="RefSeq" id="XP_065658252.1"/>
    </source>
</evidence>
<dbReference type="PANTHER" id="PTHR36159">
    <property type="entry name" value="PROTEIN CBG23766"/>
    <property type="match status" value="1"/>
</dbReference>
<sequence length="283" mass="32443">MHLFSQIPYQLSNQYIESFYHPGQATTMLGMLKYSNDFQLAQGLNQFWYKDSSTTTIDNTGFTLRKTFIIQKPTTKNALAAAGKVNFDKISLFMPHVIPSDLERVNLYKSIESKVTLPVTFRARQLSVKTSPEKPRYIIVRFQTNKDGNQEVNSSIFGYCDLKIMYIMLNQERYPAGDYNLSFPTHQFSRTYRDASVFSEKFYGMKDLITKSNITSSDYKDLYPLMVFDVSRKSEKLKSSVVDVQIKAIFNAAVPADSEAFAVVISDKFLHFQSDGNKLNVVY</sequence>
<organism evidence="2 3">
    <name type="scientific">Hydra vulgaris</name>
    <name type="common">Hydra</name>
    <name type="synonym">Hydra attenuata</name>
    <dbReference type="NCBI Taxonomy" id="6087"/>
    <lineage>
        <taxon>Eukaryota</taxon>
        <taxon>Metazoa</taxon>
        <taxon>Cnidaria</taxon>
        <taxon>Hydrozoa</taxon>
        <taxon>Hydroidolina</taxon>
        <taxon>Anthoathecata</taxon>
        <taxon>Aplanulata</taxon>
        <taxon>Hydridae</taxon>
        <taxon>Hydra</taxon>
    </lineage>
</organism>
<name>A0ABM4C9B4_HYDVU</name>
<proteinExistence type="predicted"/>
<gene>
    <name evidence="3" type="primary">LOC136082758</name>
</gene>
<keyword evidence="2" id="KW-1185">Reference proteome</keyword>
<feature type="domain" description="Double jelly roll-like" evidence="1">
    <location>
        <begin position="83"/>
        <end position="268"/>
    </location>
</feature>
<dbReference type="InterPro" id="IPR049512">
    <property type="entry name" value="DJR-like_dom"/>
</dbReference>
<reference evidence="3" key="1">
    <citation type="submission" date="2025-08" db="UniProtKB">
        <authorList>
            <consortium name="RefSeq"/>
        </authorList>
    </citation>
    <scope>IDENTIFICATION</scope>
</reference>
<evidence type="ECO:0000313" key="2">
    <source>
        <dbReference type="Proteomes" id="UP001652625"/>
    </source>
</evidence>
<dbReference type="RefSeq" id="XP_065658252.1">
    <property type="nucleotide sequence ID" value="XM_065802180.1"/>
</dbReference>
<dbReference type="Pfam" id="PF21738">
    <property type="entry name" value="DJR-like_dom"/>
    <property type="match status" value="1"/>
</dbReference>
<accession>A0ABM4C9B4</accession>
<protein>
    <submittedName>
        <fullName evidence="3">Uncharacterized protein LOC136082758</fullName>
    </submittedName>
</protein>
<dbReference type="PANTHER" id="PTHR36159:SF1">
    <property type="entry name" value="RETROVIRUS-RELATED POL POLYPROTEIN FROM TRANSPOSON 412-LIKE PROTEIN"/>
    <property type="match status" value="1"/>
</dbReference>
<dbReference type="Proteomes" id="UP001652625">
    <property type="component" value="Chromosome 07"/>
</dbReference>